<reference evidence="2" key="1">
    <citation type="journal article" date="2012" name="PLoS Genet.">
        <title>Comparative analysis of the genomes of two field isolates of the rice blast fungus Magnaporthe oryzae.</title>
        <authorList>
            <person name="Xue M."/>
            <person name="Yang J."/>
            <person name="Li Z."/>
            <person name="Hu S."/>
            <person name="Yao N."/>
            <person name="Dean R.A."/>
            <person name="Zhao W."/>
            <person name="Shen M."/>
            <person name="Zhang H."/>
            <person name="Li C."/>
            <person name="Liu L."/>
            <person name="Cao L."/>
            <person name="Xu X."/>
            <person name="Xing Y."/>
            <person name="Hsiang T."/>
            <person name="Zhang Z."/>
            <person name="Xu J.R."/>
            <person name="Peng Y.L."/>
        </authorList>
    </citation>
    <scope>NUCLEOTIDE SEQUENCE</scope>
    <source>
        <strain evidence="2">Y34</strain>
    </source>
</reference>
<proteinExistence type="predicted"/>
<dbReference type="AlphaFoldDB" id="A0AA97NMN6"/>
<sequence length="43" mass="4805">MSLLRSAVGCGAKNQRPGSVMDQSLRQRNTDSHVCVAETWRRC</sequence>
<dbReference type="Proteomes" id="UP000011086">
    <property type="component" value="Unassembled WGS sequence"/>
</dbReference>
<name>A0AA97NMN6_PYRO3</name>
<evidence type="ECO:0000313" key="2">
    <source>
        <dbReference type="EMBL" id="ELQ32955.1"/>
    </source>
</evidence>
<evidence type="ECO:0000256" key="1">
    <source>
        <dbReference type="SAM" id="MobiDB-lite"/>
    </source>
</evidence>
<protein>
    <submittedName>
        <fullName evidence="2">Uncharacterized protein</fullName>
    </submittedName>
</protein>
<accession>A0AA97NMN6</accession>
<dbReference type="EMBL" id="JH793207">
    <property type="protein sequence ID" value="ELQ32955.1"/>
    <property type="molecule type" value="Genomic_DNA"/>
</dbReference>
<feature type="region of interest" description="Disordered" evidence="1">
    <location>
        <begin position="1"/>
        <end position="25"/>
    </location>
</feature>
<gene>
    <name evidence="2" type="ORF">OOU_Y34scaffold01007g4</name>
</gene>
<organism evidence="2">
    <name type="scientific">Pyricularia oryzae (strain Y34)</name>
    <name type="common">Rice blast fungus</name>
    <name type="synonym">Magnaporthe oryzae</name>
    <dbReference type="NCBI Taxonomy" id="1143189"/>
    <lineage>
        <taxon>Eukaryota</taxon>
        <taxon>Fungi</taxon>
        <taxon>Dikarya</taxon>
        <taxon>Ascomycota</taxon>
        <taxon>Pezizomycotina</taxon>
        <taxon>Sordariomycetes</taxon>
        <taxon>Sordariomycetidae</taxon>
        <taxon>Magnaporthales</taxon>
        <taxon>Pyriculariaceae</taxon>
        <taxon>Pyricularia</taxon>
    </lineage>
</organism>